<dbReference type="GO" id="GO:0016020">
    <property type="term" value="C:membrane"/>
    <property type="evidence" value="ECO:0007669"/>
    <property type="project" value="InterPro"/>
</dbReference>
<evidence type="ECO:0000256" key="9">
    <source>
        <dbReference type="PROSITE-ProRule" id="PRU01240"/>
    </source>
</evidence>
<evidence type="ECO:0000256" key="1">
    <source>
        <dbReference type="ARBA" id="ARBA00011073"/>
    </source>
</evidence>
<dbReference type="InterPro" id="IPR003137">
    <property type="entry name" value="PA_domain"/>
</dbReference>
<keyword evidence="3" id="KW-0964">Secreted</keyword>
<sequence>MARLSVLAFAAFALAGPLMAAVTNFSKDEIASGNIKPNSFIVKFQSDPSSGTGAADRATFDSQMKAKNIPYTTEGAYDRLFNGVSIEVEDQYIDAIMGLAIVNNVGVNHYAGVDNIRMAPGSPGGLERRATGTQQPAYPLLGLEDLGIAQLKKSKGLTGKGVKVGFVDSGLDYLHPAFGGSYKLASSRVKYGYDFVGDSYTGYNVPVPDDDPKDTCNGHGTHVAGIAVGNDGVFQGVAHEATIGAYRVIGCTGASTISLYMAGLERAYKDGMNIINLSMGTPSGWSNWAISEMVERLTHNDVAVVAAAGNDGMDTLFNVNAPSVAPTVYSVAWVDSPQYYRPYMNVTFGTEKAQVERTTSQHNFIDFVFNGVEVVRDTASGADPYGCKSYGSTVTGKVVFALRGNCALVDKVVYAELAGAVGVIIGNTDTAKLEIVAIPNTIGIPAVAVEKTWTDKFTAALTAGTKVTMSTDLALKVVDNQSANRVSPFSSWGPTAMIEPKPDIGAYGYNVWSTISRRLGYYGFMSGTSMATPFVSGSLALLYKEGFFWDYDAARRSLIQSAVLTKDSAGRVESFAHQGYGLLNLTNYVGRNVDISHNYFMCLDLATDYFYNGVSDWYFYIKNKSSSSVTYKLGHTTATSVSIYNSDWSVARPPRVSTSAASVTFTTTSVTVAPSGSGSGTKVNLKIKLPSSPSSEFWIYSGYIQVTPTTGSYRVTQNLPYLGMNGLYRDMPLFTEKTSLPLLVDGATGNVIPNNGTKFTMSNGSVPVVAFQLVVPTKRIRIKVVRAGTTTPFGSVEDAYYDYFQRNVYRVTDPYWFYTWKGNYYISATPEKLTPIPNGQWQLQFSFARGYGKSTNFYDGYHIWYSPVFEVAR</sequence>
<feature type="active site" description="Charge relay system" evidence="8 9">
    <location>
        <position position="529"/>
    </location>
</feature>
<dbReference type="InterPro" id="IPR022398">
    <property type="entry name" value="Peptidase_S8_His-AS"/>
</dbReference>
<feature type="domain" description="Peptidase S8/S53" evidence="12">
    <location>
        <begin position="159"/>
        <end position="581"/>
    </location>
</feature>
<evidence type="ECO:0000256" key="4">
    <source>
        <dbReference type="ARBA" id="ARBA00022670"/>
    </source>
</evidence>
<gene>
    <name evidence="15" type="ORF">H4R34_003617</name>
</gene>
<keyword evidence="5 11" id="KW-0732">Signal</keyword>
<feature type="domain" description="PA" evidence="13">
    <location>
        <begin position="383"/>
        <end position="451"/>
    </location>
</feature>
<evidence type="ECO:0000259" key="13">
    <source>
        <dbReference type="Pfam" id="PF02225"/>
    </source>
</evidence>
<dbReference type="Pfam" id="PF00082">
    <property type="entry name" value="Peptidase_S8"/>
    <property type="match status" value="1"/>
</dbReference>
<evidence type="ECO:0000256" key="6">
    <source>
        <dbReference type="ARBA" id="ARBA00022801"/>
    </source>
</evidence>
<feature type="signal peptide" evidence="11">
    <location>
        <begin position="1"/>
        <end position="20"/>
    </location>
</feature>
<dbReference type="GO" id="GO:0004252">
    <property type="term" value="F:serine-type endopeptidase activity"/>
    <property type="evidence" value="ECO:0007669"/>
    <property type="project" value="UniProtKB-UniRule"/>
</dbReference>
<keyword evidence="6 9" id="KW-0378">Hydrolase</keyword>
<dbReference type="Pfam" id="PF02225">
    <property type="entry name" value="PA"/>
    <property type="match status" value="1"/>
</dbReference>
<dbReference type="PROSITE" id="PS51892">
    <property type="entry name" value="SUBTILASE"/>
    <property type="match status" value="1"/>
</dbReference>
<dbReference type="GO" id="GO:0005615">
    <property type="term" value="C:extracellular space"/>
    <property type="evidence" value="ECO:0007669"/>
    <property type="project" value="TreeGrafter"/>
</dbReference>
<dbReference type="OrthoDB" id="10256524at2759"/>
<dbReference type="InterPro" id="IPR010435">
    <property type="entry name" value="C5a/SBT2-like_Fn3"/>
</dbReference>
<evidence type="ECO:0000256" key="11">
    <source>
        <dbReference type="SAM" id="SignalP"/>
    </source>
</evidence>
<evidence type="ECO:0000313" key="16">
    <source>
        <dbReference type="Proteomes" id="UP001151582"/>
    </source>
</evidence>
<dbReference type="PANTHER" id="PTHR43806:SF66">
    <property type="entry name" value="SERIN ENDOPEPTIDASE"/>
    <property type="match status" value="1"/>
</dbReference>
<dbReference type="PANTHER" id="PTHR43806">
    <property type="entry name" value="PEPTIDASE S8"/>
    <property type="match status" value="1"/>
</dbReference>
<dbReference type="InterPro" id="IPR036852">
    <property type="entry name" value="Peptidase_S8/S53_dom_sf"/>
</dbReference>
<name>A0A9W8EBV5_9FUNG</name>
<comment type="caution">
    <text evidence="15">The sequence shown here is derived from an EMBL/GenBank/DDBJ whole genome shotgun (WGS) entry which is preliminary data.</text>
</comment>
<dbReference type="SUPFAM" id="SSF52025">
    <property type="entry name" value="PA domain"/>
    <property type="match status" value="1"/>
</dbReference>
<protein>
    <recommendedName>
        <fullName evidence="17">Peptidase S8/S53 domain-containing protein</fullName>
    </recommendedName>
</protein>
<dbReference type="AlphaFoldDB" id="A0A9W8EBV5"/>
<evidence type="ECO:0000313" key="15">
    <source>
        <dbReference type="EMBL" id="KAJ1977334.1"/>
    </source>
</evidence>
<dbReference type="InterPro" id="IPR023827">
    <property type="entry name" value="Peptidase_S8_Asp-AS"/>
</dbReference>
<dbReference type="SUPFAM" id="SSF52743">
    <property type="entry name" value="Subtilisin-like"/>
    <property type="match status" value="1"/>
</dbReference>
<evidence type="ECO:0000256" key="5">
    <source>
        <dbReference type="ARBA" id="ARBA00022729"/>
    </source>
</evidence>
<organism evidence="15 16">
    <name type="scientific">Dimargaris verticillata</name>
    <dbReference type="NCBI Taxonomy" id="2761393"/>
    <lineage>
        <taxon>Eukaryota</taxon>
        <taxon>Fungi</taxon>
        <taxon>Fungi incertae sedis</taxon>
        <taxon>Zoopagomycota</taxon>
        <taxon>Kickxellomycotina</taxon>
        <taxon>Dimargaritomycetes</taxon>
        <taxon>Dimargaritales</taxon>
        <taxon>Dimargaritaceae</taxon>
        <taxon>Dimargaris</taxon>
    </lineage>
</organism>
<feature type="domain" description="C5a peptidase/Subtilisin-like protease SBT2-like Fn3-like" evidence="14">
    <location>
        <begin position="619"/>
        <end position="721"/>
    </location>
</feature>
<dbReference type="InterPro" id="IPR050131">
    <property type="entry name" value="Peptidase_S8_subtilisin-like"/>
</dbReference>
<evidence type="ECO:0008006" key="17">
    <source>
        <dbReference type="Google" id="ProtNLM"/>
    </source>
</evidence>
<dbReference type="PROSITE" id="PS00138">
    <property type="entry name" value="SUBTILASE_SER"/>
    <property type="match status" value="1"/>
</dbReference>
<evidence type="ECO:0000256" key="2">
    <source>
        <dbReference type="ARBA" id="ARBA00022512"/>
    </source>
</evidence>
<keyword evidence="16" id="KW-1185">Reference proteome</keyword>
<comment type="similarity">
    <text evidence="1 9 10">Belongs to the peptidase S8 family.</text>
</comment>
<dbReference type="PROSITE" id="PS00137">
    <property type="entry name" value="SUBTILASE_HIS"/>
    <property type="match status" value="1"/>
</dbReference>
<evidence type="ECO:0000256" key="7">
    <source>
        <dbReference type="ARBA" id="ARBA00022825"/>
    </source>
</evidence>
<dbReference type="Pfam" id="PF06280">
    <property type="entry name" value="fn3_5"/>
    <property type="match status" value="1"/>
</dbReference>
<dbReference type="InterPro" id="IPR015500">
    <property type="entry name" value="Peptidase_S8_subtilisin-rel"/>
</dbReference>
<proteinExistence type="inferred from homology"/>
<evidence type="ECO:0000256" key="3">
    <source>
        <dbReference type="ARBA" id="ARBA00022525"/>
    </source>
</evidence>
<keyword evidence="2" id="KW-0134">Cell wall</keyword>
<evidence type="ECO:0000256" key="10">
    <source>
        <dbReference type="RuleBase" id="RU003355"/>
    </source>
</evidence>
<accession>A0A9W8EBV5</accession>
<evidence type="ECO:0000259" key="14">
    <source>
        <dbReference type="Pfam" id="PF06280"/>
    </source>
</evidence>
<dbReference type="PROSITE" id="PS00136">
    <property type="entry name" value="SUBTILASE_ASP"/>
    <property type="match status" value="1"/>
</dbReference>
<dbReference type="EMBL" id="JANBQB010000356">
    <property type="protein sequence ID" value="KAJ1977334.1"/>
    <property type="molecule type" value="Genomic_DNA"/>
</dbReference>
<evidence type="ECO:0000259" key="12">
    <source>
        <dbReference type="Pfam" id="PF00082"/>
    </source>
</evidence>
<keyword evidence="7 9" id="KW-0720">Serine protease</keyword>
<dbReference type="GO" id="GO:0006508">
    <property type="term" value="P:proteolysis"/>
    <property type="evidence" value="ECO:0007669"/>
    <property type="project" value="UniProtKB-KW"/>
</dbReference>
<reference evidence="15" key="1">
    <citation type="submission" date="2022-07" db="EMBL/GenBank/DDBJ databases">
        <title>Phylogenomic reconstructions and comparative analyses of Kickxellomycotina fungi.</title>
        <authorList>
            <person name="Reynolds N.K."/>
            <person name="Stajich J.E."/>
            <person name="Barry K."/>
            <person name="Grigoriev I.V."/>
            <person name="Crous P."/>
            <person name="Smith M.E."/>
        </authorList>
    </citation>
    <scope>NUCLEOTIDE SEQUENCE</scope>
    <source>
        <strain evidence="15">RSA 567</strain>
    </source>
</reference>
<dbReference type="Gene3D" id="3.40.50.200">
    <property type="entry name" value="Peptidase S8/S53 domain"/>
    <property type="match status" value="1"/>
</dbReference>
<evidence type="ECO:0000256" key="8">
    <source>
        <dbReference type="PIRSR" id="PIRSR615500-1"/>
    </source>
</evidence>
<keyword evidence="4 9" id="KW-0645">Protease</keyword>
<feature type="active site" description="Charge relay system" evidence="8 9">
    <location>
        <position position="168"/>
    </location>
</feature>
<feature type="active site" description="Charge relay system" evidence="8 9">
    <location>
        <position position="219"/>
    </location>
</feature>
<dbReference type="Gene3D" id="3.50.30.30">
    <property type="match status" value="1"/>
</dbReference>
<dbReference type="InterPro" id="IPR046450">
    <property type="entry name" value="PA_dom_sf"/>
</dbReference>
<dbReference type="Proteomes" id="UP001151582">
    <property type="component" value="Unassembled WGS sequence"/>
</dbReference>
<dbReference type="InterPro" id="IPR023828">
    <property type="entry name" value="Peptidase_S8_Ser-AS"/>
</dbReference>
<feature type="chain" id="PRO_5040942083" description="Peptidase S8/S53 domain-containing protein" evidence="11">
    <location>
        <begin position="21"/>
        <end position="873"/>
    </location>
</feature>
<dbReference type="InterPro" id="IPR000209">
    <property type="entry name" value="Peptidase_S8/S53_dom"/>
</dbReference>
<dbReference type="PRINTS" id="PR00723">
    <property type="entry name" value="SUBTILISIN"/>
</dbReference>